<dbReference type="PROSITE" id="PS50005">
    <property type="entry name" value="TPR"/>
    <property type="match status" value="8"/>
</dbReference>
<evidence type="ECO:0000313" key="10">
    <source>
        <dbReference type="EMBL" id="MBB4099271.1"/>
    </source>
</evidence>
<dbReference type="InterPro" id="IPR029489">
    <property type="entry name" value="OGT/SEC/SPY_C"/>
</dbReference>
<dbReference type="EC" id="2.4.1.255" evidence="3"/>
<dbReference type="Gene3D" id="3.40.50.11380">
    <property type="match status" value="1"/>
</dbReference>
<dbReference type="AlphaFoldDB" id="A0A7W6JVI6"/>
<sequence>MGSNPPTTGRQNQVQALLARGAMFLAKGKPANALRALDDAVALDPANAETFCRRGDALAGLGELAAAIASYDHALALDPRCAGAHDRKGVALAASGALEPALQSIERALLIAPDNLDTLHNRANLLRQLGRLGEALEAFDDVIARMPDRASAHDLRARTLAALGHHHEALRGFENALAIEPNNIETLCNRGTALSLLDRQEEAIEMFEKGLAIDPGQVELLTNLGASLFRLERFDEAERCFRRALDREPDRVATLQRYATLLTQRRRFDEAGRCYQRILTIELDNVPALRGLARALEELGQHQSALICYDHLLSVDPGNAAAHQQRGFLLVGRAEHAEALRAFDRAKALDPWMEQSAVRLHAAMHLSQWEDFDGQLAAIRRAAAVGSQGALSFPVLALADDPALQLQCSRILANSHPRVPAVPLAGRYPRRDRIRIGYFSADFHHHATMQLLMETLEAHDRDRFELTAFWFGDGRGDAWRARIEKAFDAFVDVRLKEDAAVAQVARERGIDIAIDLKGYTQNCRFGIFAERAAPVQAGYLGYPGTSGSPVIDYLIADEVVVDPETRDALSERIAYLPGSYQANGSLKPVSRRITRLEAGLPEQGFVFCCFNQNYKITPEVFARWMAILRGVETSLLWLWVSHAGARENLARSAAQAGVDPARIVFASTEPSERHLDRLQLADLFLDTLPCNAHTTASDALRVGLPILTCAGRSFAARVAASLLMAMDAPELIVRDLAEYEERAVALARDPARLAEIRTRLLVNRGPSQLFDPVAMARKLEAAYVAMYERHHAGEAPADFRVSA</sequence>
<feature type="domain" description="O-GlcNAc transferase C-terminal" evidence="9">
    <location>
        <begin position="431"/>
        <end position="580"/>
    </location>
</feature>
<feature type="repeat" description="TPR" evidence="8">
    <location>
        <begin position="14"/>
        <end position="47"/>
    </location>
</feature>
<accession>A0A7W6JVI6</accession>
<feature type="repeat" description="TPR" evidence="8">
    <location>
        <begin position="320"/>
        <end position="353"/>
    </location>
</feature>
<evidence type="ECO:0000256" key="6">
    <source>
        <dbReference type="ARBA" id="ARBA00022737"/>
    </source>
</evidence>
<organism evidence="10 11">
    <name type="scientific">Sphingomonas kyeonggiensis</name>
    <dbReference type="NCBI Taxonomy" id="1268553"/>
    <lineage>
        <taxon>Bacteria</taxon>
        <taxon>Pseudomonadati</taxon>
        <taxon>Pseudomonadota</taxon>
        <taxon>Alphaproteobacteria</taxon>
        <taxon>Sphingomonadales</taxon>
        <taxon>Sphingomonadaceae</taxon>
        <taxon>Sphingomonas</taxon>
    </lineage>
</organism>
<keyword evidence="4" id="KW-0328">Glycosyltransferase</keyword>
<feature type="repeat" description="TPR" evidence="8">
    <location>
        <begin position="184"/>
        <end position="217"/>
    </location>
</feature>
<evidence type="ECO:0000259" key="9">
    <source>
        <dbReference type="Pfam" id="PF13844"/>
    </source>
</evidence>
<feature type="repeat" description="TPR" evidence="8">
    <location>
        <begin position="150"/>
        <end position="183"/>
    </location>
</feature>
<name>A0A7W6JVI6_9SPHN</name>
<dbReference type="SUPFAM" id="SSF48452">
    <property type="entry name" value="TPR-like"/>
    <property type="match status" value="2"/>
</dbReference>
<feature type="domain" description="O-GlcNAc transferase C-terminal" evidence="9">
    <location>
        <begin position="594"/>
        <end position="774"/>
    </location>
</feature>
<keyword evidence="5 10" id="KW-0808">Transferase</keyword>
<keyword evidence="11" id="KW-1185">Reference proteome</keyword>
<protein>
    <recommendedName>
        <fullName evidence="3">protein O-GlcNAc transferase</fullName>
        <ecNumber evidence="3">2.4.1.255</ecNumber>
    </recommendedName>
</protein>
<evidence type="ECO:0000256" key="7">
    <source>
        <dbReference type="ARBA" id="ARBA00022803"/>
    </source>
</evidence>
<dbReference type="InterPro" id="IPR019734">
    <property type="entry name" value="TPR_rpt"/>
</dbReference>
<feature type="repeat" description="TPR" evidence="8">
    <location>
        <begin position="286"/>
        <end position="319"/>
    </location>
</feature>
<keyword evidence="6" id="KW-0677">Repeat</keyword>
<dbReference type="GO" id="GO:0006493">
    <property type="term" value="P:protein O-linked glycosylation"/>
    <property type="evidence" value="ECO:0007669"/>
    <property type="project" value="InterPro"/>
</dbReference>
<dbReference type="PANTHER" id="PTHR44366">
    <property type="entry name" value="UDP-N-ACETYLGLUCOSAMINE--PEPTIDE N-ACETYLGLUCOSAMINYLTRANSFERASE 110 KDA SUBUNIT"/>
    <property type="match status" value="1"/>
</dbReference>
<gene>
    <name evidence="10" type="ORF">GGR46_002835</name>
</gene>
<feature type="repeat" description="TPR" evidence="8">
    <location>
        <begin position="82"/>
        <end position="115"/>
    </location>
</feature>
<dbReference type="PROSITE" id="PS50293">
    <property type="entry name" value="TPR_REGION"/>
    <property type="match status" value="1"/>
</dbReference>
<comment type="similarity">
    <text evidence="2">Belongs to the glycosyltransferase 41 family. O-GlcNAc transferase subfamily.</text>
</comment>
<dbReference type="Pfam" id="PF13181">
    <property type="entry name" value="TPR_8"/>
    <property type="match status" value="2"/>
</dbReference>
<dbReference type="Proteomes" id="UP000557392">
    <property type="component" value="Unassembled WGS sequence"/>
</dbReference>
<dbReference type="Pfam" id="PF14559">
    <property type="entry name" value="TPR_19"/>
    <property type="match status" value="2"/>
</dbReference>
<dbReference type="PANTHER" id="PTHR44366:SF1">
    <property type="entry name" value="UDP-N-ACETYLGLUCOSAMINE--PEPTIDE N-ACETYLGLUCOSAMINYLTRANSFERASE 110 KDA SUBUNIT"/>
    <property type="match status" value="1"/>
</dbReference>
<dbReference type="Gene3D" id="1.25.40.10">
    <property type="entry name" value="Tetratricopeptide repeat domain"/>
    <property type="match status" value="3"/>
</dbReference>
<evidence type="ECO:0000313" key="11">
    <source>
        <dbReference type="Proteomes" id="UP000557392"/>
    </source>
</evidence>
<dbReference type="SMART" id="SM00028">
    <property type="entry name" value="TPR"/>
    <property type="match status" value="10"/>
</dbReference>
<evidence type="ECO:0000256" key="4">
    <source>
        <dbReference type="ARBA" id="ARBA00022676"/>
    </source>
</evidence>
<dbReference type="InterPro" id="IPR037919">
    <property type="entry name" value="OGT"/>
</dbReference>
<evidence type="ECO:0000256" key="1">
    <source>
        <dbReference type="ARBA" id="ARBA00004922"/>
    </source>
</evidence>
<feature type="repeat" description="TPR" evidence="8">
    <location>
        <begin position="48"/>
        <end position="81"/>
    </location>
</feature>
<dbReference type="InterPro" id="IPR011990">
    <property type="entry name" value="TPR-like_helical_dom_sf"/>
</dbReference>
<dbReference type="Gene3D" id="3.40.50.2000">
    <property type="entry name" value="Glycogen Phosphorylase B"/>
    <property type="match status" value="1"/>
</dbReference>
<evidence type="ECO:0000256" key="2">
    <source>
        <dbReference type="ARBA" id="ARBA00005386"/>
    </source>
</evidence>
<proteinExistence type="inferred from homology"/>
<evidence type="ECO:0000256" key="5">
    <source>
        <dbReference type="ARBA" id="ARBA00022679"/>
    </source>
</evidence>
<dbReference type="EMBL" id="JACIEH010000002">
    <property type="protein sequence ID" value="MBB4099271.1"/>
    <property type="molecule type" value="Genomic_DNA"/>
</dbReference>
<dbReference type="GO" id="GO:0097363">
    <property type="term" value="F:protein O-acetylglucosaminyltransferase activity"/>
    <property type="evidence" value="ECO:0007669"/>
    <property type="project" value="UniProtKB-EC"/>
</dbReference>
<feature type="repeat" description="TPR" evidence="8">
    <location>
        <begin position="218"/>
        <end position="251"/>
    </location>
</feature>
<dbReference type="RefSeq" id="WP_183998562.1">
    <property type="nucleotide sequence ID" value="NZ_JACIEH010000002.1"/>
</dbReference>
<keyword evidence="7 8" id="KW-0802">TPR repeat</keyword>
<evidence type="ECO:0000256" key="8">
    <source>
        <dbReference type="PROSITE-ProRule" id="PRU00339"/>
    </source>
</evidence>
<dbReference type="Pfam" id="PF13844">
    <property type="entry name" value="Glyco_transf_41"/>
    <property type="match status" value="2"/>
</dbReference>
<comment type="caution">
    <text evidence="10">The sequence shown here is derived from an EMBL/GenBank/DDBJ whole genome shotgun (WGS) entry which is preliminary data.</text>
</comment>
<reference evidence="10 11" key="1">
    <citation type="submission" date="2020-08" db="EMBL/GenBank/DDBJ databases">
        <title>Genomic Encyclopedia of Type Strains, Phase IV (KMG-IV): sequencing the most valuable type-strain genomes for metagenomic binning, comparative biology and taxonomic classification.</title>
        <authorList>
            <person name="Goeker M."/>
        </authorList>
    </citation>
    <scope>NUCLEOTIDE SEQUENCE [LARGE SCALE GENOMIC DNA]</scope>
    <source>
        <strain evidence="10 11">DSM 101806</strain>
    </source>
</reference>
<evidence type="ECO:0000256" key="3">
    <source>
        <dbReference type="ARBA" id="ARBA00011970"/>
    </source>
</evidence>
<comment type="pathway">
    <text evidence="1">Protein modification; protein glycosylation.</text>
</comment>